<evidence type="ECO:0000313" key="2">
    <source>
        <dbReference type="Proteomes" id="UP001501095"/>
    </source>
</evidence>
<organism evidence="1 2">
    <name type="scientific">Streptomyces levis</name>
    <dbReference type="NCBI Taxonomy" id="285566"/>
    <lineage>
        <taxon>Bacteria</taxon>
        <taxon>Bacillati</taxon>
        <taxon>Actinomycetota</taxon>
        <taxon>Actinomycetes</taxon>
        <taxon>Kitasatosporales</taxon>
        <taxon>Streptomycetaceae</taxon>
        <taxon>Streptomyces</taxon>
    </lineage>
</organism>
<keyword evidence="2" id="KW-1185">Reference proteome</keyword>
<protein>
    <submittedName>
        <fullName evidence="1">Uncharacterized protein</fullName>
    </submittedName>
</protein>
<proteinExistence type="predicted"/>
<accession>A0ABN3P2G4</accession>
<dbReference type="Proteomes" id="UP001501095">
    <property type="component" value="Unassembled WGS sequence"/>
</dbReference>
<comment type="caution">
    <text evidence="1">The sequence shown here is derived from an EMBL/GenBank/DDBJ whole genome shotgun (WGS) entry which is preliminary data.</text>
</comment>
<reference evidence="1 2" key="1">
    <citation type="journal article" date="2019" name="Int. J. Syst. Evol. Microbiol.">
        <title>The Global Catalogue of Microorganisms (GCM) 10K type strain sequencing project: providing services to taxonomists for standard genome sequencing and annotation.</title>
        <authorList>
            <consortium name="The Broad Institute Genomics Platform"/>
            <consortium name="The Broad Institute Genome Sequencing Center for Infectious Disease"/>
            <person name="Wu L."/>
            <person name="Ma J."/>
        </authorList>
    </citation>
    <scope>NUCLEOTIDE SEQUENCE [LARGE SCALE GENOMIC DNA]</scope>
    <source>
        <strain evidence="1 2">JCM 6924</strain>
    </source>
</reference>
<dbReference type="EMBL" id="BAAATM010000027">
    <property type="protein sequence ID" value="GAA2558307.1"/>
    <property type="molecule type" value="Genomic_DNA"/>
</dbReference>
<gene>
    <name evidence="1" type="ORF">GCM10010423_70230</name>
</gene>
<name>A0ABN3P2G4_9ACTN</name>
<evidence type="ECO:0000313" key="1">
    <source>
        <dbReference type="EMBL" id="GAA2558307.1"/>
    </source>
</evidence>
<sequence>MLEAEVREFYHAFGKPDEPSNAQQVLGELRQIMLTTAVNCNIISLLAEPDPWEYRQTVDALDRATEDFLTMARAALHTDPQRQ</sequence>